<organism evidence="2 3">
    <name type="scientific">Allomyces macrogynus (strain ATCC 38327)</name>
    <name type="common">Allomyces javanicus var. macrogynus</name>
    <dbReference type="NCBI Taxonomy" id="578462"/>
    <lineage>
        <taxon>Eukaryota</taxon>
        <taxon>Fungi</taxon>
        <taxon>Fungi incertae sedis</taxon>
        <taxon>Blastocladiomycota</taxon>
        <taxon>Blastocladiomycetes</taxon>
        <taxon>Blastocladiales</taxon>
        <taxon>Blastocladiaceae</taxon>
        <taxon>Allomyces</taxon>
    </lineage>
</organism>
<feature type="compositionally biased region" description="Low complexity" evidence="1">
    <location>
        <begin position="74"/>
        <end position="99"/>
    </location>
</feature>
<evidence type="ECO:0000313" key="3">
    <source>
        <dbReference type="Proteomes" id="UP000054350"/>
    </source>
</evidence>
<dbReference type="Proteomes" id="UP000054350">
    <property type="component" value="Unassembled WGS sequence"/>
</dbReference>
<dbReference type="VEuPathDB" id="FungiDB:AMAG_07416"/>
<name>A0A0L0SIK4_ALLM3</name>
<sequence length="256" mass="26380">MDQELKELAAMLPGEPNNDVLASDAPADAPADNMHTADDALASHSEPTEEALSDNVPGADALATDAPNGPEPADPASVAAPASRATSAAHGNNDAAPASIPLPPSAAPGSAPDTTLSVPLDARADTAAIAAVVASWHLDKAWAHSTAPAVTAAMPPALVADVPAHYVTTFSKPAPDHPIPAATCRAYWRKTGRGDTGVPERWHFRVEHHHLVLQYDVVLPFGSPPPTASAPQSVGTKADVQRLLEFILDRKGACSQ</sequence>
<dbReference type="OrthoDB" id="10641102at2759"/>
<evidence type="ECO:0000313" key="2">
    <source>
        <dbReference type="EMBL" id="KNE62170.1"/>
    </source>
</evidence>
<dbReference type="AlphaFoldDB" id="A0A0L0SIK4"/>
<gene>
    <name evidence="2" type="ORF">AMAG_07416</name>
</gene>
<evidence type="ECO:0000256" key="1">
    <source>
        <dbReference type="SAM" id="MobiDB-lite"/>
    </source>
</evidence>
<accession>A0A0L0SIK4</accession>
<feature type="region of interest" description="Disordered" evidence="1">
    <location>
        <begin position="1"/>
        <end position="114"/>
    </location>
</feature>
<feature type="compositionally biased region" description="Low complexity" evidence="1">
    <location>
        <begin position="22"/>
        <end position="32"/>
    </location>
</feature>
<reference evidence="3" key="2">
    <citation type="submission" date="2009-11" db="EMBL/GenBank/DDBJ databases">
        <title>The Genome Sequence of Allomyces macrogynus strain ATCC 38327.</title>
        <authorList>
            <consortium name="The Broad Institute Genome Sequencing Platform"/>
            <person name="Russ C."/>
            <person name="Cuomo C."/>
            <person name="Shea T."/>
            <person name="Young S.K."/>
            <person name="Zeng Q."/>
            <person name="Koehrsen M."/>
            <person name="Haas B."/>
            <person name="Borodovsky M."/>
            <person name="Guigo R."/>
            <person name="Alvarado L."/>
            <person name="Berlin A."/>
            <person name="Borenstein D."/>
            <person name="Chen Z."/>
            <person name="Engels R."/>
            <person name="Freedman E."/>
            <person name="Gellesch M."/>
            <person name="Goldberg J."/>
            <person name="Griggs A."/>
            <person name="Gujja S."/>
            <person name="Heiman D."/>
            <person name="Hepburn T."/>
            <person name="Howarth C."/>
            <person name="Jen D."/>
            <person name="Larson L."/>
            <person name="Lewis B."/>
            <person name="Mehta T."/>
            <person name="Park D."/>
            <person name="Pearson M."/>
            <person name="Roberts A."/>
            <person name="Saif S."/>
            <person name="Shenoy N."/>
            <person name="Sisk P."/>
            <person name="Stolte C."/>
            <person name="Sykes S."/>
            <person name="Walk T."/>
            <person name="White J."/>
            <person name="Yandava C."/>
            <person name="Burger G."/>
            <person name="Gray M.W."/>
            <person name="Holland P.W.H."/>
            <person name="King N."/>
            <person name="Lang F.B.F."/>
            <person name="Roger A.J."/>
            <person name="Ruiz-Trillo I."/>
            <person name="Lander E."/>
            <person name="Nusbaum C."/>
        </authorList>
    </citation>
    <scope>NUCLEOTIDE SEQUENCE [LARGE SCALE GENOMIC DNA]</scope>
    <source>
        <strain evidence="3">ATCC 38327</strain>
    </source>
</reference>
<protein>
    <submittedName>
        <fullName evidence="2">Uncharacterized protein</fullName>
    </submittedName>
</protein>
<reference evidence="2 3" key="1">
    <citation type="submission" date="2009-11" db="EMBL/GenBank/DDBJ databases">
        <title>Annotation of Allomyces macrogynus ATCC 38327.</title>
        <authorList>
            <consortium name="The Broad Institute Genome Sequencing Platform"/>
            <person name="Russ C."/>
            <person name="Cuomo C."/>
            <person name="Burger G."/>
            <person name="Gray M.W."/>
            <person name="Holland P.W.H."/>
            <person name="King N."/>
            <person name="Lang F.B.F."/>
            <person name="Roger A.J."/>
            <person name="Ruiz-Trillo I."/>
            <person name="Young S.K."/>
            <person name="Zeng Q."/>
            <person name="Gargeya S."/>
            <person name="Fitzgerald M."/>
            <person name="Haas B."/>
            <person name="Abouelleil A."/>
            <person name="Alvarado L."/>
            <person name="Arachchi H.M."/>
            <person name="Berlin A."/>
            <person name="Chapman S.B."/>
            <person name="Gearin G."/>
            <person name="Goldberg J."/>
            <person name="Griggs A."/>
            <person name="Gujja S."/>
            <person name="Hansen M."/>
            <person name="Heiman D."/>
            <person name="Howarth C."/>
            <person name="Larimer J."/>
            <person name="Lui A."/>
            <person name="MacDonald P.J.P."/>
            <person name="McCowen C."/>
            <person name="Montmayeur A."/>
            <person name="Murphy C."/>
            <person name="Neiman D."/>
            <person name="Pearson M."/>
            <person name="Priest M."/>
            <person name="Roberts A."/>
            <person name="Saif S."/>
            <person name="Shea T."/>
            <person name="Sisk P."/>
            <person name="Stolte C."/>
            <person name="Sykes S."/>
            <person name="Wortman J."/>
            <person name="Nusbaum C."/>
            <person name="Birren B."/>
        </authorList>
    </citation>
    <scope>NUCLEOTIDE SEQUENCE [LARGE SCALE GENOMIC DNA]</scope>
    <source>
        <strain evidence="2 3">ATCC 38327</strain>
    </source>
</reference>
<dbReference type="EMBL" id="GG745339">
    <property type="protein sequence ID" value="KNE62170.1"/>
    <property type="molecule type" value="Genomic_DNA"/>
</dbReference>
<proteinExistence type="predicted"/>
<keyword evidence="3" id="KW-1185">Reference proteome</keyword>